<sequence length="79" mass="8356">MSIQTADLETAAETVGVHPTVRDARVVEHDTDAVPRALEIVLEREVDRIPPGVLGTLADHDCGVGSVQQQGAFLIAVAK</sequence>
<protein>
    <submittedName>
        <fullName evidence="1">Uncharacterized protein</fullName>
    </submittedName>
</protein>
<comment type="caution">
    <text evidence="1">The sequence shown here is derived from an EMBL/GenBank/DDBJ whole genome shotgun (WGS) entry which is preliminary data.</text>
</comment>
<dbReference type="Proteomes" id="UP001154061">
    <property type="component" value="Unassembled WGS sequence"/>
</dbReference>
<name>A0A9Q4Q5R1_9EURY</name>
<proteinExistence type="predicted"/>
<organism evidence="1 2">
    <name type="scientific">Natrinema salsiterrestre</name>
    <dbReference type="NCBI Taxonomy" id="2950540"/>
    <lineage>
        <taxon>Archaea</taxon>
        <taxon>Methanobacteriati</taxon>
        <taxon>Methanobacteriota</taxon>
        <taxon>Stenosarchaea group</taxon>
        <taxon>Halobacteria</taxon>
        <taxon>Halobacteriales</taxon>
        <taxon>Natrialbaceae</taxon>
        <taxon>Natrinema</taxon>
    </lineage>
</organism>
<keyword evidence="2" id="KW-1185">Reference proteome</keyword>
<gene>
    <name evidence="1" type="ORF">NDI89_22880</name>
</gene>
<evidence type="ECO:0000313" key="1">
    <source>
        <dbReference type="EMBL" id="MDF9748413.1"/>
    </source>
</evidence>
<dbReference type="AlphaFoldDB" id="A0A9Q4Q5R1"/>
<evidence type="ECO:0000313" key="2">
    <source>
        <dbReference type="Proteomes" id="UP001154061"/>
    </source>
</evidence>
<reference evidence="1" key="1">
    <citation type="submission" date="2022-06" db="EMBL/GenBank/DDBJ databases">
        <title>Natrinema sp. a new haloarchaeum isolate from saline soil.</title>
        <authorList>
            <person name="Strakova D."/>
            <person name="Galisteo C."/>
            <person name="Sanchez-Porro C."/>
            <person name="Ventosa A."/>
        </authorList>
    </citation>
    <scope>NUCLEOTIDE SEQUENCE</scope>
    <source>
        <strain evidence="1">S1CR25-10</strain>
    </source>
</reference>
<dbReference type="RefSeq" id="WP_277525108.1">
    <property type="nucleotide sequence ID" value="NZ_JAMQOT010000015.1"/>
</dbReference>
<dbReference type="EMBL" id="JAMQOT010000015">
    <property type="protein sequence ID" value="MDF9748413.1"/>
    <property type="molecule type" value="Genomic_DNA"/>
</dbReference>
<accession>A0A9Q4Q5R1</accession>